<evidence type="ECO:0000313" key="2">
    <source>
        <dbReference type="Proteomes" id="UP001162734"/>
    </source>
</evidence>
<evidence type="ECO:0008006" key="3">
    <source>
        <dbReference type="Google" id="ProtNLM"/>
    </source>
</evidence>
<dbReference type="Proteomes" id="UP001162734">
    <property type="component" value="Chromosome"/>
</dbReference>
<sequence>MAEWVRVDQTWTAAFGAPGDPPLLEVRQYAAGRYTLCVRLSNGRAVMRAAAFTDGEEAKRAGVAFARAVLGEPHREQIEQLARAN</sequence>
<reference evidence="2" key="1">
    <citation type="journal article" date="2022" name="Int. J. Syst. Evol. Microbiol.">
        <title>Anaeromyxobacter oryzae sp. nov., Anaeromyxobacter diazotrophicus sp. nov. and Anaeromyxobacter paludicola sp. nov., isolated from paddy soils.</title>
        <authorList>
            <person name="Itoh H."/>
            <person name="Xu Z."/>
            <person name="Mise K."/>
            <person name="Masuda Y."/>
            <person name="Ushijima N."/>
            <person name="Hayakawa C."/>
            <person name="Shiratori Y."/>
            <person name="Senoo K."/>
        </authorList>
    </citation>
    <scope>NUCLEOTIDE SEQUENCE [LARGE SCALE GENOMIC DNA]</scope>
    <source>
        <strain evidence="2">Red630</strain>
    </source>
</reference>
<gene>
    <name evidence="1" type="ORF">AMPC_15040</name>
</gene>
<name>A0ABN6N5V9_9BACT</name>
<accession>A0ABN6N5V9</accession>
<dbReference type="EMBL" id="AP025592">
    <property type="protein sequence ID" value="BDG08391.1"/>
    <property type="molecule type" value="Genomic_DNA"/>
</dbReference>
<proteinExistence type="predicted"/>
<keyword evidence="2" id="KW-1185">Reference proteome</keyword>
<evidence type="ECO:0000313" key="1">
    <source>
        <dbReference type="EMBL" id="BDG08391.1"/>
    </source>
</evidence>
<organism evidence="1 2">
    <name type="scientific">Anaeromyxobacter paludicola</name>
    <dbReference type="NCBI Taxonomy" id="2918171"/>
    <lineage>
        <taxon>Bacteria</taxon>
        <taxon>Pseudomonadati</taxon>
        <taxon>Myxococcota</taxon>
        <taxon>Myxococcia</taxon>
        <taxon>Myxococcales</taxon>
        <taxon>Cystobacterineae</taxon>
        <taxon>Anaeromyxobacteraceae</taxon>
        <taxon>Anaeromyxobacter</taxon>
    </lineage>
</organism>
<protein>
    <recommendedName>
        <fullName evidence="3">DUF1508 domain-containing protein</fullName>
    </recommendedName>
</protein>